<accession>A0AAD8L0C7</accession>
<organism evidence="3 4">
    <name type="scientific">Tagetes erecta</name>
    <name type="common">African marigold</name>
    <dbReference type="NCBI Taxonomy" id="13708"/>
    <lineage>
        <taxon>Eukaryota</taxon>
        <taxon>Viridiplantae</taxon>
        <taxon>Streptophyta</taxon>
        <taxon>Embryophyta</taxon>
        <taxon>Tracheophyta</taxon>
        <taxon>Spermatophyta</taxon>
        <taxon>Magnoliopsida</taxon>
        <taxon>eudicotyledons</taxon>
        <taxon>Gunneridae</taxon>
        <taxon>Pentapetalae</taxon>
        <taxon>asterids</taxon>
        <taxon>campanulids</taxon>
        <taxon>Asterales</taxon>
        <taxon>Asteraceae</taxon>
        <taxon>Asteroideae</taxon>
        <taxon>Heliantheae alliance</taxon>
        <taxon>Tageteae</taxon>
        <taxon>Tagetes</taxon>
    </lineage>
</organism>
<dbReference type="Proteomes" id="UP001229421">
    <property type="component" value="Unassembled WGS sequence"/>
</dbReference>
<evidence type="ECO:0000313" key="3">
    <source>
        <dbReference type="EMBL" id="KAK1430481.1"/>
    </source>
</evidence>
<proteinExistence type="predicted"/>
<comment type="caution">
    <text evidence="3">The sequence shown here is derived from an EMBL/GenBank/DDBJ whole genome shotgun (WGS) entry which is preliminary data.</text>
</comment>
<dbReference type="PANTHER" id="PTHR31215">
    <property type="entry name" value="OS05G0510400 PROTEIN-RELATED"/>
    <property type="match status" value="1"/>
</dbReference>
<dbReference type="Pfam" id="PF12937">
    <property type="entry name" value="F-box-like"/>
    <property type="match status" value="1"/>
</dbReference>
<protein>
    <recommendedName>
        <fullName evidence="2">F-box domain-containing protein</fullName>
    </recommendedName>
</protein>
<feature type="region of interest" description="Disordered" evidence="1">
    <location>
        <begin position="253"/>
        <end position="277"/>
    </location>
</feature>
<feature type="domain" description="F-box" evidence="2">
    <location>
        <begin position="25"/>
        <end position="66"/>
    </location>
</feature>
<reference evidence="3" key="1">
    <citation type="journal article" date="2023" name="bioRxiv">
        <title>Improved chromosome-level genome assembly for marigold (Tagetes erecta).</title>
        <authorList>
            <person name="Jiang F."/>
            <person name="Yuan L."/>
            <person name="Wang S."/>
            <person name="Wang H."/>
            <person name="Xu D."/>
            <person name="Wang A."/>
            <person name="Fan W."/>
        </authorList>
    </citation>
    <scope>NUCLEOTIDE SEQUENCE</scope>
    <source>
        <strain evidence="3">WSJ</strain>
        <tissue evidence="3">Leaf</tissue>
    </source>
</reference>
<evidence type="ECO:0000259" key="2">
    <source>
        <dbReference type="SMART" id="SM00256"/>
    </source>
</evidence>
<keyword evidence="4" id="KW-1185">Reference proteome</keyword>
<name>A0AAD8L0C7_TARER</name>
<dbReference type="SMART" id="SM00256">
    <property type="entry name" value="FBOX"/>
    <property type="match status" value="1"/>
</dbReference>
<dbReference type="InterPro" id="IPR044809">
    <property type="entry name" value="AUF1-like"/>
</dbReference>
<dbReference type="AlphaFoldDB" id="A0AAD8L0C7"/>
<gene>
    <name evidence="3" type="ORF">QVD17_13240</name>
</gene>
<dbReference type="InterPro" id="IPR001810">
    <property type="entry name" value="F-box_dom"/>
</dbReference>
<evidence type="ECO:0000313" key="4">
    <source>
        <dbReference type="Proteomes" id="UP001229421"/>
    </source>
</evidence>
<dbReference type="SUPFAM" id="SSF81383">
    <property type="entry name" value="F-box domain"/>
    <property type="match status" value="1"/>
</dbReference>
<dbReference type="EMBL" id="JAUHHV010000003">
    <property type="protein sequence ID" value="KAK1430481.1"/>
    <property type="molecule type" value="Genomic_DNA"/>
</dbReference>
<sequence>MTSQPPPSPPSSTVQQPEITHINLLPDELLLLIFTKLNNAKSLSICKLISKRFSTVVNQTPSISLSFPHRNLNNPNDNLPKKLFNYLSKSFFKKPPANNFDGALFQSAVNSLKSFQNVRNMRIELPSFQQDESVIKWHAEFGRGSNVCVILFATSLHRQSISSNQQIQNHDSAFTNQVQLLQSTSSIHQIRNPDTSLTNQLLQSSDHQIQNPDTLSTNQLRHDQSTLSNHQIRNPETLLTNQLLQSNHQIQNPDTLSTNQLQHHQSASSNHQIQNPNTSLTNQLLQSTSNHQIRNPDTTLTNHLLQSRLASSNQCFREATWRQHILRHVTENHRHTLQTAEICDSDKKGRVIVNDKQQLNDLLDPEVKLPASGYGKLWHVQVLRLPESRCVLYGGTVVAIRRTEESEEECEDVGVKELMKKCDEEDEVVLWEAVKHILENNAPSRSLNVNAARR</sequence>
<dbReference type="InterPro" id="IPR036047">
    <property type="entry name" value="F-box-like_dom_sf"/>
</dbReference>
<evidence type="ECO:0000256" key="1">
    <source>
        <dbReference type="SAM" id="MobiDB-lite"/>
    </source>
</evidence>